<feature type="domain" description="DinB-like" evidence="1">
    <location>
        <begin position="37"/>
        <end position="188"/>
    </location>
</feature>
<dbReference type="SUPFAM" id="SSF109854">
    <property type="entry name" value="DinB/YfiT-like putative metalloenzymes"/>
    <property type="match status" value="1"/>
</dbReference>
<dbReference type="Gene3D" id="1.20.120.450">
    <property type="entry name" value="dinb family like domain"/>
    <property type="match status" value="1"/>
</dbReference>
<dbReference type="InterPro" id="IPR024775">
    <property type="entry name" value="DinB-like"/>
</dbReference>
<protein>
    <submittedName>
        <fullName evidence="2">DinB family protein</fullName>
    </submittedName>
</protein>
<evidence type="ECO:0000313" key="3">
    <source>
        <dbReference type="Proteomes" id="UP001601992"/>
    </source>
</evidence>
<keyword evidence="3" id="KW-1185">Reference proteome</keyword>
<dbReference type="EMBL" id="JBIAQY010000008">
    <property type="protein sequence ID" value="MFF3570907.1"/>
    <property type="molecule type" value="Genomic_DNA"/>
</dbReference>
<dbReference type="InterPro" id="IPR034660">
    <property type="entry name" value="DinB/YfiT-like"/>
</dbReference>
<name>A0ABW6S3S7_9NOCA</name>
<organism evidence="2 3">
    <name type="scientific">Nocardia jiangxiensis</name>
    <dbReference type="NCBI Taxonomy" id="282685"/>
    <lineage>
        <taxon>Bacteria</taxon>
        <taxon>Bacillati</taxon>
        <taxon>Actinomycetota</taxon>
        <taxon>Actinomycetes</taxon>
        <taxon>Mycobacteriales</taxon>
        <taxon>Nocardiaceae</taxon>
        <taxon>Nocardia</taxon>
    </lineage>
</organism>
<proteinExistence type="predicted"/>
<evidence type="ECO:0000313" key="2">
    <source>
        <dbReference type="EMBL" id="MFF3570907.1"/>
    </source>
</evidence>
<gene>
    <name evidence="2" type="ORF">ACFYXQ_24280</name>
</gene>
<dbReference type="Pfam" id="PF12867">
    <property type="entry name" value="DinB_2"/>
    <property type="match status" value="1"/>
</dbReference>
<dbReference type="RefSeq" id="WP_387405047.1">
    <property type="nucleotide sequence ID" value="NZ_JBIAQY010000008.1"/>
</dbReference>
<dbReference type="Proteomes" id="UP001601992">
    <property type="component" value="Unassembled WGS sequence"/>
</dbReference>
<accession>A0ABW6S3S7</accession>
<comment type="caution">
    <text evidence="2">The sequence shown here is derived from an EMBL/GenBank/DDBJ whole genome shotgun (WGS) entry which is preliminary data.</text>
</comment>
<evidence type="ECO:0000259" key="1">
    <source>
        <dbReference type="Pfam" id="PF12867"/>
    </source>
</evidence>
<sequence>MPIAAEDKDWTWVLDRSCPECGFDGPATAYDAVPGLTRAAAARFTAALERPDIAVRPDESTWAPIEYAAHVRDVCRMFRYRLDIALGNPATPPAITAFEAKTGISEGLPVFANWDQDRTAEADRYLTQTPAAVAAELTEAADSVSHAFESVPVSERTRAARRSNGSLFTVDSMATYFLHDLVHHLHDIHA</sequence>
<reference evidence="2 3" key="1">
    <citation type="submission" date="2024-10" db="EMBL/GenBank/DDBJ databases">
        <title>The Natural Products Discovery Center: Release of the First 8490 Sequenced Strains for Exploring Actinobacteria Biosynthetic Diversity.</title>
        <authorList>
            <person name="Kalkreuter E."/>
            <person name="Kautsar S.A."/>
            <person name="Yang D."/>
            <person name="Bader C.D."/>
            <person name="Teijaro C.N."/>
            <person name="Fluegel L."/>
            <person name="Davis C.M."/>
            <person name="Simpson J.R."/>
            <person name="Lauterbach L."/>
            <person name="Steele A.D."/>
            <person name="Gui C."/>
            <person name="Meng S."/>
            <person name="Li G."/>
            <person name="Viehrig K."/>
            <person name="Ye F."/>
            <person name="Su P."/>
            <person name="Kiefer A.F."/>
            <person name="Nichols A."/>
            <person name="Cepeda A.J."/>
            <person name="Yan W."/>
            <person name="Fan B."/>
            <person name="Jiang Y."/>
            <person name="Adhikari A."/>
            <person name="Zheng C.-J."/>
            <person name="Schuster L."/>
            <person name="Cowan T.M."/>
            <person name="Smanski M.J."/>
            <person name="Chevrette M.G."/>
            <person name="De Carvalho L.P.S."/>
            <person name="Shen B."/>
        </authorList>
    </citation>
    <scope>NUCLEOTIDE SEQUENCE [LARGE SCALE GENOMIC DNA]</scope>
    <source>
        <strain evidence="2 3">NPDC002593</strain>
    </source>
</reference>